<protein>
    <submittedName>
        <fullName evidence="2">Uncharacterized protein</fullName>
    </submittedName>
</protein>
<evidence type="ECO:0000313" key="2">
    <source>
        <dbReference type="EMBL" id="CEP23505.1"/>
    </source>
</evidence>
<keyword evidence="1" id="KW-0812">Transmembrane</keyword>
<reference evidence="3" key="1">
    <citation type="journal article" date="2015" name="J. Biotechnol.">
        <title>The structure of the Cyberlindnera jadinii genome and its relation to Candida utilis analyzed by the occurrence of single nucleotide polymorphisms.</title>
        <authorList>
            <person name="Rupp O."/>
            <person name="Brinkrolf K."/>
            <person name="Buerth C."/>
            <person name="Kunigo M."/>
            <person name="Schneider J."/>
            <person name="Jaenicke S."/>
            <person name="Goesmann A."/>
            <person name="Puehler A."/>
            <person name="Jaeger K.-E."/>
            <person name="Ernst J.F."/>
        </authorList>
    </citation>
    <scope>NUCLEOTIDE SEQUENCE [LARGE SCALE GENOMIC DNA]</scope>
    <source>
        <strain evidence="3">ATCC 18201 / CBS 1600 / BCRC 20928 / JCM 3617 / NBRC 0987 / NRRL Y-1542</strain>
    </source>
</reference>
<organism evidence="2 3">
    <name type="scientific">Cyberlindnera jadinii (strain ATCC 18201 / CBS 1600 / BCRC 20928 / JCM 3617 / NBRC 0987 / NRRL Y-1542)</name>
    <name type="common">Torula yeast</name>
    <name type="synonym">Candida utilis</name>
    <dbReference type="NCBI Taxonomy" id="983966"/>
    <lineage>
        <taxon>Eukaryota</taxon>
        <taxon>Fungi</taxon>
        <taxon>Dikarya</taxon>
        <taxon>Ascomycota</taxon>
        <taxon>Saccharomycotina</taxon>
        <taxon>Saccharomycetes</taxon>
        <taxon>Phaffomycetales</taxon>
        <taxon>Phaffomycetaceae</taxon>
        <taxon>Cyberlindnera</taxon>
    </lineage>
</organism>
<proteinExistence type="predicted"/>
<dbReference type="Proteomes" id="UP000038830">
    <property type="component" value="Unassembled WGS sequence"/>
</dbReference>
<keyword evidence="1" id="KW-1133">Transmembrane helix</keyword>
<evidence type="ECO:0000313" key="3">
    <source>
        <dbReference type="Proteomes" id="UP000038830"/>
    </source>
</evidence>
<accession>A0A0H5C5S9</accession>
<name>A0A0H5C5S9_CYBJN</name>
<sequence length="68" mass="7647">MGRINMFNASVIILTSFVGVWTDGALRQDMKFPKYDENGDPILPEGVKQPESLMDVLTFDPNKADKDE</sequence>
<dbReference type="EMBL" id="CDQK01000004">
    <property type="protein sequence ID" value="CEP23505.1"/>
    <property type="molecule type" value="Genomic_DNA"/>
</dbReference>
<dbReference type="AlphaFoldDB" id="A0A0H5C5S9"/>
<evidence type="ECO:0000256" key="1">
    <source>
        <dbReference type="SAM" id="Phobius"/>
    </source>
</evidence>
<keyword evidence="1" id="KW-0472">Membrane</keyword>
<feature type="transmembrane region" description="Helical" evidence="1">
    <location>
        <begin position="6"/>
        <end position="26"/>
    </location>
</feature>
<gene>
    <name evidence="2" type="ORF">BN1211_4114</name>
</gene>